<sequence>ADAFVLAESLDLRGITLAVGEPRGDLKQKMTLALARVLVHTRHIAHDRIRAALVAADGVEALQAVRPLALGFVGAADIRLLRALVYVDDVNDH</sequence>
<reference evidence="2" key="1">
    <citation type="submission" date="2022-10" db="EMBL/GenBank/DDBJ databases">
        <title>Genome assembly of Pristionchus species.</title>
        <authorList>
            <person name="Yoshida K."/>
            <person name="Sommer R.J."/>
        </authorList>
    </citation>
    <scope>NUCLEOTIDE SEQUENCE [LARGE SCALE GENOMIC DNA]</scope>
    <source>
        <strain evidence="2">RS5460</strain>
    </source>
</reference>
<organism evidence="1 2">
    <name type="scientific">Pristionchus mayeri</name>
    <dbReference type="NCBI Taxonomy" id="1317129"/>
    <lineage>
        <taxon>Eukaryota</taxon>
        <taxon>Metazoa</taxon>
        <taxon>Ecdysozoa</taxon>
        <taxon>Nematoda</taxon>
        <taxon>Chromadorea</taxon>
        <taxon>Rhabditida</taxon>
        <taxon>Rhabditina</taxon>
        <taxon>Diplogasteromorpha</taxon>
        <taxon>Diplogasteroidea</taxon>
        <taxon>Neodiplogasteridae</taxon>
        <taxon>Pristionchus</taxon>
    </lineage>
</organism>
<dbReference type="AlphaFoldDB" id="A0AAN5CHZ9"/>
<name>A0AAN5CHZ9_9BILA</name>
<gene>
    <name evidence="1" type="ORF">PMAYCL1PPCAC_14960</name>
</gene>
<keyword evidence="2" id="KW-1185">Reference proteome</keyword>
<accession>A0AAN5CHZ9</accession>
<proteinExistence type="predicted"/>
<dbReference type="EMBL" id="BTRK01000004">
    <property type="protein sequence ID" value="GMR44765.1"/>
    <property type="molecule type" value="Genomic_DNA"/>
</dbReference>
<feature type="non-terminal residue" evidence="1">
    <location>
        <position position="1"/>
    </location>
</feature>
<comment type="caution">
    <text evidence="1">The sequence shown here is derived from an EMBL/GenBank/DDBJ whole genome shotgun (WGS) entry which is preliminary data.</text>
</comment>
<evidence type="ECO:0000313" key="2">
    <source>
        <dbReference type="Proteomes" id="UP001328107"/>
    </source>
</evidence>
<evidence type="ECO:0000313" key="1">
    <source>
        <dbReference type="EMBL" id="GMR44765.1"/>
    </source>
</evidence>
<dbReference type="Proteomes" id="UP001328107">
    <property type="component" value="Unassembled WGS sequence"/>
</dbReference>
<feature type="non-terminal residue" evidence="1">
    <location>
        <position position="93"/>
    </location>
</feature>
<protein>
    <submittedName>
        <fullName evidence="1">Uncharacterized protein</fullName>
    </submittedName>
</protein>